<keyword evidence="2" id="KW-1185">Reference proteome</keyword>
<dbReference type="EMBL" id="SRYB01000044">
    <property type="protein sequence ID" value="TGY76154.1"/>
    <property type="molecule type" value="Genomic_DNA"/>
</dbReference>
<protein>
    <submittedName>
        <fullName evidence="1">DUF5117 domain-containing protein</fullName>
    </submittedName>
</protein>
<proteinExistence type="predicted"/>
<reference evidence="1" key="1">
    <citation type="submission" date="2019-04" db="EMBL/GenBank/DDBJ databases">
        <title>Microbes associate with the intestines of laboratory mice.</title>
        <authorList>
            <person name="Navarre W."/>
            <person name="Wong E."/>
            <person name="Huang K."/>
            <person name="Tropini C."/>
            <person name="Ng K."/>
            <person name="Yu B."/>
        </authorList>
    </citation>
    <scope>NUCLEOTIDE SEQUENCE</scope>
    <source>
        <strain evidence="1">NM04_E33</strain>
    </source>
</reference>
<evidence type="ECO:0000313" key="2">
    <source>
        <dbReference type="Proteomes" id="UP000306319"/>
    </source>
</evidence>
<evidence type="ECO:0000313" key="1">
    <source>
        <dbReference type="EMBL" id="TGY76154.1"/>
    </source>
</evidence>
<organism evidence="1 2">
    <name type="scientific">Lepagella muris</name>
    <dbReference type="NCBI Taxonomy" id="3032870"/>
    <lineage>
        <taxon>Bacteria</taxon>
        <taxon>Pseudomonadati</taxon>
        <taxon>Bacteroidota</taxon>
        <taxon>Bacteroidia</taxon>
        <taxon>Bacteroidales</taxon>
        <taxon>Muribaculaceae</taxon>
        <taxon>Lepagella</taxon>
    </lineage>
</organism>
<dbReference type="Proteomes" id="UP000306319">
    <property type="component" value="Unassembled WGS sequence"/>
</dbReference>
<accession>A0AC61RBL4</accession>
<name>A0AC61RBL4_9BACT</name>
<sequence>MYINLLNHRSFLKAAAAVAITAVPFSASVYAANNDDESSSRSFLFFKKKNKHTAQPDTTSSSTKEKYDDFHSGDAVVSDGIFKVIKKGADYYFEIPRSVLGRDMLVVNKFTRVPLELNSAGVNRGINYANQMIRFELDSATSMVRARQQRPMPDVKNGNAIATSVADNYISPFIAAFKIEAYSPDSTAVVIKVNDIFNGKNTSFNNVFSDINIGGSAISDLSRIKSIKAFSNNVYAVSELTTKVVEPTGTVFVTVEVGSTILLLPENPMARRLESPRIGYFSESLLNYSDAQQRVPTLNYITRWRLEPKKGEEKDYLAGKLVEPEKPIVFWIDKSTPYQWRKYIRKGIEDWNSAFEVAGFKNAIRVEQESDSTDIDTDDINFSTLTYAASTKTNAMGPSVTDPRTGEILEADIIWWHNVLDLLRDWIVIQTGATDPRARTPQLPDDLLGDAMRFVACHEVGHSLGLRHNMIASASVPTDSLRSPSFIKEFGGTSASIMDYARFNYIAQPGDGVESLSPQIGPYDRLAIEYGYRWYPDNDPNKEYVYLQELIDNHDSPWYRYSEAQSNREATDPRAMSEDLGDDPVKSAKYGIANLKRIMPHIIEWTVTGEPGQDYDDVSRLYWAAIGQWQRYIYHVMANIGGVNIDNVTMGDGRHAYTFVDADRQRQSTKYIIDEVFTYPEWLFNNDISNYTFLVRNTPVGRIEDSPTYTLTNIQCYIFWDLLSDDRIIRMYENEAANGNSAFKASDMMDMLHSAIFEKVARPDVRQRSVQKNFVDALTIAACESRGVKDDVKRSLTDADMPMNAMMPLCRHAAGEHSSASRTINFYGKQENRISDAISLKRGELMRIRTLLKSRISSAPRDVKNHYQDLVMRIDTALGLDHLR</sequence>
<comment type="caution">
    <text evidence="1">The sequence shown here is derived from an EMBL/GenBank/DDBJ whole genome shotgun (WGS) entry which is preliminary data.</text>
</comment>
<gene>
    <name evidence="1" type="ORF">E5331_18755</name>
</gene>